<evidence type="ECO:0000256" key="2">
    <source>
        <dbReference type="ARBA" id="ARBA00022475"/>
    </source>
</evidence>
<feature type="transmembrane region" description="Helical" evidence="8">
    <location>
        <begin position="89"/>
        <end position="110"/>
    </location>
</feature>
<evidence type="ECO:0000256" key="3">
    <source>
        <dbReference type="ARBA" id="ARBA00022692"/>
    </source>
</evidence>
<keyword evidence="6 8" id="KW-0472">Membrane</keyword>
<organism evidence="10 11">
    <name type="scientific">Streptomyces amritsarensis</name>
    <dbReference type="NCBI Taxonomy" id="681158"/>
    <lineage>
        <taxon>Bacteria</taxon>
        <taxon>Bacillati</taxon>
        <taxon>Actinomycetota</taxon>
        <taxon>Actinomycetes</taxon>
        <taxon>Kitasatosporales</taxon>
        <taxon>Streptomycetaceae</taxon>
        <taxon>Streptomyces</taxon>
    </lineage>
</organism>
<feature type="domain" description="Phosphatidic acid phosphatase type 2/haloperoxidase" evidence="9">
    <location>
        <begin position="89"/>
        <end position="201"/>
    </location>
</feature>
<feature type="transmembrane region" description="Helical" evidence="8">
    <location>
        <begin position="12"/>
        <end position="33"/>
    </location>
</feature>
<dbReference type="Pfam" id="PF01569">
    <property type="entry name" value="PAP2"/>
    <property type="match status" value="1"/>
</dbReference>
<evidence type="ECO:0000313" key="11">
    <source>
        <dbReference type="Proteomes" id="UP000187151"/>
    </source>
</evidence>
<feature type="transmembrane region" description="Helical" evidence="8">
    <location>
        <begin position="130"/>
        <end position="148"/>
    </location>
</feature>
<dbReference type="Gene3D" id="1.20.144.10">
    <property type="entry name" value="Phosphatidic acid phosphatase type 2/haloperoxidase"/>
    <property type="match status" value="1"/>
</dbReference>
<evidence type="ECO:0000256" key="7">
    <source>
        <dbReference type="SAM" id="MobiDB-lite"/>
    </source>
</evidence>
<dbReference type="PANTHER" id="PTHR14969:SF62">
    <property type="entry name" value="DECAPRENYLPHOSPHORYL-5-PHOSPHORIBOSE PHOSPHATASE RV3807C-RELATED"/>
    <property type="match status" value="1"/>
</dbReference>
<evidence type="ECO:0000256" key="1">
    <source>
        <dbReference type="ARBA" id="ARBA00004651"/>
    </source>
</evidence>
<evidence type="ECO:0000259" key="9">
    <source>
        <dbReference type="SMART" id="SM00014"/>
    </source>
</evidence>
<dbReference type="RefSeq" id="WP_076043427.1">
    <property type="nucleotide sequence ID" value="NZ_MQUR01000008.1"/>
</dbReference>
<accession>A0ABX3GBX8</accession>
<sequence length="238" mass="24967">MKRPHRVHGVRPWPWLGGWAAAHAGLLLVLVVLHQDVRVSGTLCSWTQRGASRVRLLETLTTWGNPWPVTLLAAGSACLALVRRDFTAAAVLVAVPYAAAVSCNLIKTWAGRQRPDLACVSAHADGFSFPSGHAVGVTTGFLLAALYAGGHLPRLLSTTLLVAAALGAEAVTWSRVLLGAHFSVDVLAGQLLGAGWLAVAAVMLSRRPPPGSRGRAGPGVPRSADPAVPSWRRAVQSQ</sequence>
<name>A0ABX3GBX8_9ACTN</name>
<dbReference type="PANTHER" id="PTHR14969">
    <property type="entry name" value="SPHINGOSINE-1-PHOSPHATE PHOSPHOHYDROLASE"/>
    <property type="match status" value="1"/>
</dbReference>
<proteinExistence type="predicted"/>
<feature type="compositionally biased region" description="Low complexity" evidence="7">
    <location>
        <begin position="209"/>
        <end position="224"/>
    </location>
</feature>
<evidence type="ECO:0000256" key="4">
    <source>
        <dbReference type="ARBA" id="ARBA00022801"/>
    </source>
</evidence>
<dbReference type="SMART" id="SM00014">
    <property type="entry name" value="acidPPc"/>
    <property type="match status" value="1"/>
</dbReference>
<comment type="caution">
    <text evidence="10">The sequence shown here is derived from an EMBL/GenBank/DDBJ whole genome shotgun (WGS) entry which is preliminary data.</text>
</comment>
<keyword evidence="11" id="KW-1185">Reference proteome</keyword>
<feature type="transmembrane region" description="Helical" evidence="8">
    <location>
        <begin position="65"/>
        <end position="82"/>
    </location>
</feature>
<dbReference type="SUPFAM" id="SSF48317">
    <property type="entry name" value="Acid phosphatase/Vanadium-dependent haloperoxidase"/>
    <property type="match status" value="1"/>
</dbReference>
<keyword evidence="2" id="KW-1003">Cell membrane</keyword>
<gene>
    <name evidence="10" type="ORF">AVW11_05820</name>
</gene>
<comment type="subcellular location">
    <subcellularLocation>
        <location evidence="1">Cell membrane</location>
        <topology evidence="1">Multi-pass membrane protein</topology>
    </subcellularLocation>
</comment>
<feature type="region of interest" description="Disordered" evidence="7">
    <location>
        <begin position="209"/>
        <end position="238"/>
    </location>
</feature>
<dbReference type="EMBL" id="MQUR01000008">
    <property type="protein sequence ID" value="OLZ71755.1"/>
    <property type="molecule type" value="Genomic_DNA"/>
</dbReference>
<dbReference type="InterPro" id="IPR000326">
    <property type="entry name" value="PAP2/HPO"/>
</dbReference>
<dbReference type="InterPro" id="IPR036938">
    <property type="entry name" value="PAP2/HPO_sf"/>
</dbReference>
<keyword evidence="5 8" id="KW-1133">Transmembrane helix</keyword>
<evidence type="ECO:0000256" key="6">
    <source>
        <dbReference type="ARBA" id="ARBA00023136"/>
    </source>
</evidence>
<feature type="transmembrane region" description="Helical" evidence="8">
    <location>
        <begin position="186"/>
        <end position="205"/>
    </location>
</feature>
<protein>
    <recommendedName>
        <fullName evidence="9">Phosphatidic acid phosphatase type 2/haloperoxidase domain-containing protein</fullName>
    </recommendedName>
</protein>
<reference evidence="10 11" key="1">
    <citation type="submission" date="2016-01" db="EMBL/GenBank/DDBJ databases">
        <title>Streptomyces amritsarensis strain MTCC 11845 genome sequencing and assembly.</title>
        <authorList>
            <person name="Sharma D."/>
            <person name="Nair G.R."/>
            <person name="Kaur G."/>
            <person name="Manhas R.K."/>
            <person name="Mayilraj S."/>
        </authorList>
    </citation>
    <scope>NUCLEOTIDE SEQUENCE [LARGE SCALE GENOMIC DNA]</scope>
    <source>
        <strain evidence="10 11">MTCC 11845</strain>
    </source>
</reference>
<keyword evidence="4" id="KW-0378">Hydrolase</keyword>
<evidence type="ECO:0000256" key="8">
    <source>
        <dbReference type="SAM" id="Phobius"/>
    </source>
</evidence>
<keyword evidence="3 8" id="KW-0812">Transmembrane</keyword>
<dbReference type="Proteomes" id="UP000187151">
    <property type="component" value="Unassembled WGS sequence"/>
</dbReference>
<evidence type="ECO:0000256" key="5">
    <source>
        <dbReference type="ARBA" id="ARBA00022989"/>
    </source>
</evidence>
<feature type="transmembrane region" description="Helical" evidence="8">
    <location>
        <begin position="155"/>
        <end position="174"/>
    </location>
</feature>
<evidence type="ECO:0000313" key="10">
    <source>
        <dbReference type="EMBL" id="OLZ71755.1"/>
    </source>
</evidence>